<keyword evidence="4 6" id="KW-1133">Transmembrane helix</keyword>
<keyword evidence="3 6" id="KW-0812">Transmembrane</keyword>
<dbReference type="PATRIC" id="fig|1684.4.peg.1642"/>
<dbReference type="OrthoDB" id="166227at2"/>
<dbReference type="CDD" id="cd16914">
    <property type="entry name" value="EcfT"/>
    <property type="match status" value="1"/>
</dbReference>
<evidence type="ECO:0000313" key="8">
    <source>
        <dbReference type="Proteomes" id="UP000033648"/>
    </source>
</evidence>
<evidence type="ECO:0000256" key="2">
    <source>
        <dbReference type="ARBA" id="ARBA00022475"/>
    </source>
</evidence>
<dbReference type="GO" id="GO:0005886">
    <property type="term" value="C:plasma membrane"/>
    <property type="evidence" value="ECO:0007669"/>
    <property type="project" value="UniProtKB-ARBA"/>
</dbReference>
<keyword evidence="2" id="KW-1003">Cell membrane</keyword>
<evidence type="ECO:0000256" key="5">
    <source>
        <dbReference type="ARBA" id="ARBA00023136"/>
    </source>
</evidence>
<name>A0A0F4KTW5_9BIFI</name>
<feature type="transmembrane region" description="Helical" evidence="6">
    <location>
        <begin position="100"/>
        <end position="120"/>
    </location>
</feature>
<feature type="transmembrane region" description="Helical" evidence="6">
    <location>
        <begin position="36"/>
        <end position="56"/>
    </location>
</feature>
<comment type="subcellular location">
    <subcellularLocation>
        <location evidence="1">Membrane</location>
        <topology evidence="1">Multi-pass membrane protein</topology>
    </subcellularLocation>
</comment>
<sequence>MPGHNVIANLYPLTKFYMAVVLMVVSFMLPGIASKLICFLFINALAAASGVWSVFIRRELETVGVLFLILFVIQTLFYPDARRILFTFWIFSVKYEGIMFALNLGLMLLCAGGSLIWFFAVTKQKDFVLSLEKAGMSPKASYVVLSTLQIVPVLRRKSKTIMNAQRARGVETEGGVLTRAKVFLPTMIPLVLSSIAGTEERALTLEARGFSSSRTPTHLEDIKATSADKVAVILITVAFVALIAGRIALWLI</sequence>
<dbReference type="InterPro" id="IPR003339">
    <property type="entry name" value="ABC/ECF_trnsptr_transmembrane"/>
</dbReference>
<feature type="transmembrane region" description="Helical" evidence="6">
    <location>
        <begin position="230"/>
        <end position="251"/>
    </location>
</feature>
<feature type="transmembrane region" description="Helical" evidence="6">
    <location>
        <begin position="62"/>
        <end position="79"/>
    </location>
</feature>
<feature type="transmembrane region" description="Helical" evidence="6">
    <location>
        <begin position="6"/>
        <end position="29"/>
    </location>
</feature>
<dbReference type="Pfam" id="PF02361">
    <property type="entry name" value="CbiQ"/>
    <property type="match status" value="1"/>
</dbReference>
<evidence type="ECO:0000313" key="7">
    <source>
        <dbReference type="EMBL" id="KJY49429.1"/>
    </source>
</evidence>
<evidence type="ECO:0000256" key="6">
    <source>
        <dbReference type="SAM" id="Phobius"/>
    </source>
</evidence>
<dbReference type="InterPro" id="IPR051611">
    <property type="entry name" value="ECF_transporter_component"/>
</dbReference>
<gene>
    <name evidence="7" type="ORF">JF69_15260</name>
</gene>
<organism evidence="7 8">
    <name type="scientific">Bifidobacterium asteroides</name>
    <dbReference type="NCBI Taxonomy" id="1684"/>
    <lineage>
        <taxon>Bacteria</taxon>
        <taxon>Bacillati</taxon>
        <taxon>Actinomycetota</taxon>
        <taxon>Actinomycetes</taxon>
        <taxon>Bifidobacteriales</taxon>
        <taxon>Bifidobacteriaceae</taxon>
        <taxon>Bifidobacterium</taxon>
    </lineage>
</organism>
<protein>
    <submittedName>
        <fullName evidence="7">Cobalt transport protein</fullName>
    </submittedName>
</protein>
<keyword evidence="5 6" id="KW-0472">Membrane</keyword>
<proteinExistence type="predicted"/>
<accession>A0A0F4KTW5</accession>
<evidence type="ECO:0000256" key="1">
    <source>
        <dbReference type="ARBA" id="ARBA00004141"/>
    </source>
</evidence>
<dbReference type="PANTHER" id="PTHR34857:SF2">
    <property type="entry name" value="SLL0384 PROTEIN"/>
    <property type="match status" value="1"/>
</dbReference>
<evidence type="ECO:0000256" key="4">
    <source>
        <dbReference type="ARBA" id="ARBA00022989"/>
    </source>
</evidence>
<dbReference type="Proteomes" id="UP000033648">
    <property type="component" value="Unassembled WGS sequence"/>
</dbReference>
<evidence type="ECO:0000256" key="3">
    <source>
        <dbReference type="ARBA" id="ARBA00022692"/>
    </source>
</evidence>
<comment type="caution">
    <text evidence="7">The sequence shown here is derived from an EMBL/GenBank/DDBJ whole genome shotgun (WGS) entry which is preliminary data.</text>
</comment>
<dbReference type="PANTHER" id="PTHR34857">
    <property type="entry name" value="SLL0384 PROTEIN"/>
    <property type="match status" value="1"/>
</dbReference>
<reference evidence="7 8" key="1">
    <citation type="submission" date="2014-12" db="EMBL/GenBank/DDBJ databases">
        <title>Comparative genomics of the lactic acid bacteria isolated from the honey bee gut.</title>
        <authorList>
            <person name="Ellegaard K.M."/>
            <person name="Tamarit D."/>
            <person name="Javelind E."/>
            <person name="Olofsson T."/>
            <person name="Andersson S.G."/>
            <person name="Vasquez A."/>
        </authorList>
    </citation>
    <scope>NUCLEOTIDE SEQUENCE [LARGE SCALE GENOMIC DNA]</scope>
    <source>
        <strain evidence="7 8">Bin2</strain>
    </source>
</reference>
<dbReference type="EMBL" id="JWME01000013">
    <property type="protein sequence ID" value="KJY49429.1"/>
    <property type="molecule type" value="Genomic_DNA"/>
</dbReference>
<dbReference type="AlphaFoldDB" id="A0A0F4KTW5"/>